<organism evidence="8 9">
    <name type="scientific">Vitis vinifera</name>
    <name type="common">Grape</name>
    <dbReference type="NCBI Taxonomy" id="29760"/>
    <lineage>
        <taxon>Eukaryota</taxon>
        <taxon>Viridiplantae</taxon>
        <taxon>Streptophyta</taxon>
        <taxon>Embryophyta</taxon>
        <taxon>Tracheophyta</taxon>
        <taxon>Spermatophyta</taxon>
        <taxon>Magnoliopsida</taxon>
        <taxon>eudicotyledons</taxon>
        <taxon>Gunneridae</taxon>
        <taxon>Pentapetalae</taxon>
        <taxon>rosids</taxon>
        <taxon>Vitales</taxon>
        <taxon>Vitaceae</taxon>
        <taxon>Viteae</taxon>
        <taxon>Vitis</taxon>
    </lineage>
</organism>
<accession>A0A438EW89</accession>
<keyword evidence="4" id="KW-0804">Transcription</keyword>
<gene>
    <name evidence="8" type="primary">BHLH87_0</name>
    <name evidence="8" type="ORF">CK203_067993</name>
</gene>
<comment type="subcellular location">
    <subcellularLocation>
        <location evidence="1">Nucleus</location>
    </subcellularLocation>
</comment>
<evidence type="ECO:0000256" key="1">
    <source>
        <dbReference type="ARBA" id="ARBA00004123"/>
    </source>
</evidence>
<dbReference type="PANTHER" id="PTHR45914">
    <property type="entry name" value="TRANSCRIPTION FACTOR HEC3-RELATED"/>
    <property type="match status" value="1"/>
</dbReference>
<name>A0A438EW89_VITVI</name>
<keyword evidence="3" id="KW-0238">DNA-binding</keyword>
<dbReference type="InterPro" id="IPR036638">
    <property type="entry name" value="HLH_DNA-bd_sf"/>
</dbReference>
<dbReference type="AlphaFoldDB" id="A0A438EW89"/>
<dbReference type="Proteomes" id="UP000288805">
    <property type="component" value="Unassembled WGS sequence"/>
</dbReference>
<evidence type="ECO:0000313" key="9">
    <source>
        <dbReference type="Proteomes" id="UP000288805"/>
    </source>
</evidence>
<dbReference type="GO" id="GO:0003677">
    <property type="term" value="F:DNA binding"/>
    <property type="evidence" value="ECO:0007669"/>
    <property type="project" value="UniProtKB-KW"/>
</dbReference>
<dbReference type="Pfam" id="PF00010">
    <property type="entry name" value="HLH"/>
    <property type="match status" value="1"/>
</dbReference>
<dbReference type="PROSITE" id="PS50888">
    <property type="entry name" value="BHLH"/>
    <property type="match status" value="1"/>
</dbReference>
<sequence length="482" mass="52800">MAPMAVQVIWAVVLRFYGLSLHYNLRTKLSLLRLTLALAALFAHCSFLDVELKGAGSKKPNFLGLLALCMIFKLWGRSSWIWNWICLRLLRFLSIENLEQAMDSLGWDGSPVVANASSLWSNQQSGVEQSLMVTNLNCCGYGGRMHLVEDMFDPIQELQKAQPSHGTSTDTGLAKSVAGTNWEEALRAELGSSPLINRPYIMNPLGSLMAGFGKTQQFQVVNGFQDGTAGVSATGSLESLDCLLSATNSNTETSIEDDGISVIFSDCRNLWNFGSGSAVSSGDSENNGFNTRKKEMRCASDACTPDGGFRLISENSPKPKKPRSEKRPPSSSNINFQQPSSSASSVEEPDSEAIAQMKEIIYRAAAFRPVNFGMDAVEKPKRKNVRISTDPQTVAARQRRERISERIRVLQRLVPGGNKMDTASMLDEAANYLKFLRSQVKALETLGHKLDSVNCVHTNLPFSCIALQPLISHANPSSTPKP</sequence>
<dbReference type="GO" id="GO:0046983">
    <property type="term" value="F:protein dimerization activity"/>
    <property type="evidence" value="ECO:0007669"/>
    <property type="project" value="InterPro"/>
</dbReference>
<dbReference type="SMART" id="SM00353">
    <property type="entry name" value="HLH"/>
    <property type="match status" value="1"/>
</dbReference>
<dbReference type="InterPro" id="IPR045843">
    <property type="entry name" value="IND-like"/>
</dbReference>
<evidence type="ECO:0000256" key="3">
    <source>
        <dbReference type="ARBA" id="ARBA00023125"/>
    </source>
</evidence>
<evidence type="ECO:0000313" key="8">
    <source>
        <dbReference type="EMBL" id="RVW51936.1"/>
    </source>
</evidence>
<dbReference type="GO" id="GO:0003700">
    <property type="term" value="F:DNA-binding transcription factor activity"/>
    <property type="evidence" value="ECO:0007669"/>
    <property type="project" value="InterPro"/>
</dbReference>
<feature type="region of interest" description="Disordered" evidence="6">
    <location>
        <begin position="308"/>
        <end position="350"/>
    </location>
</feature>
<dbReference type="SUPFAM" id="SSF47459">
    <property type="entry name" value="HLH, helix-loop-helix DNA-binding domain"/>
    <property type="match status" value="1"/>
</dbReference>
<comment type="caution">
    <text evidence="8">The sequence shown here is derived from an EMBL/GenBank/DDBJ whole genome shotgun (WGS) entry which is preliminary data.</text>
</comment>
<dbReference type="FunFam" id="4.10.280.10:FF:000053">
    <property type="entry name" value="BHLH transcription factor"/>
    <property type="match status" value="1"/>
</dbReference>
<dbReference type="Gene3D" id="4.10.280.10">
    <property type="entry name" value="Helix-loop-helix DNA-binding domain"/>
    <property type="match status" value="1"/>
</dbReference>
<evidence type="ECO:0000256" key="6">
    <source>
        <dbReference type="SAM" id="MobiDB-lite"/>
    </source>
</evidence>
<protein>
    <submittedName>
        <fullName evidence="8">Transcription factor bHLH87</fullName>
    </submittedName>
</protein>
<keyword evidence="2" id="KW-0805">Transcription regulation</keyword>
<dbReference type="GO" id="GO:0005634">
    <property type="term" value="C:nucleus"/>
    <property type="evidence" value="ECO:0007669"/>
    <property type="project" value="UniProtKB-SubCell"/>
</dbReference>
<feature type="domain" description="BHLH" evidence="7">
    <location>
        <begin position="387"/>
        <end position="436"/>
    </location>
</feature>
<evidence type="ECO:0000259" key="7">
    <source>
        <dbReference type="PROSITE" id="PS50888"/>
    </source>
</evidence>
<feature type="compositionally biased region" description="Low complexity" evidence="6">
    <location>
        <begin position="329"/>
        <end position="346"/>
    </location>
</feature>
<dbReference type="PANTHER" id="PTHR45914:SF12">
    <property type="entry name" value="TRANSCRIPTION FACTOR BHLH87"/>
    <property type="match status" value="1"/>
</dbReference>
<evidence type="ECO:0000256" key="4">
    <source>
        <dbReference type="ARBA" id="ARBA00023163"/>
    </source>
</evidence>
<dbReference type="EMBL" id="QGNW01001176">
    <property type="protein sequence ID" value="RVW51936.1"/>
    <property type="molecule type" value="Genomic_DNA"/>
</dbReference>
<reference evidence="8 9" key="1">
    <citation type="journal article" date="2018" name="PLoS Genet.">
        <title>Population sequencing reveals clonal diversity and ancestral inbreeding in the grapevine cultivar Chardonnay.</title>
        <authorList>
            <person name="Roach M.J."/>
            <person name="Johnson D.L."/>
            <person name="Bohlmann J."/>
            <person name="van Vuuren H.J."/>
            <person name="Jones S.J."/>
            <person name="Pretorius I.S."/>
            <person name="Schmidt S.A."/>
            <person name="Borneman A.R."/>
        </authorList>
    </citation>
    <scope>NUCLEOTIDE SEQUENCE [LARGE SCALE GENOMIC DNA]</scope>
    <source>
        <strain evidence="9">cv. Chardonnay</strain>
        <tissue evidence="8">Leaf</tissue>
    </source>
</reference>
<evidence type="ECO:0000256" key="2">
    <source>
        <dbReference type="ARBA" id="ARBA00023015"/>
    </source>
</evidence>
<keyword evidence="5" id="KW-0539">Nucleus</keyword>
<evidence type="ECO:0000256" key="5">
    <source>
        <dbReference type="ARBA" id="ARBA00023242"/>
    </source>
</evidence>
<dbReference type="InterPro" id="IPR011598">
    <property type="entry name" value="bHLH_dom"/>
</dbReference>
<proteinExistence type="predicted"/>